<dbReference type="PANTHER" id="PTHR45703:SF36">
    <property type="entry name" value="DYNEIN HEAVY CHAIN, CYTOPLASMIC"/>
    <property type="match status" value="1"/>
</dbReference>
<dbReference type="OrthoDB" id="5986589at2759"/>
<feature type="domain" description="Dynein heavy chain AAA module D4" evidence="3">
    <location>
        <begin position="3"/>
        <end position="259"/>
    </location>
</feature>
<feature type="non-terminal residue" evidence="5">
    <location>
        <position position="359"/>
    </location>
</feature>
<organism evidence="4 5">
    <name type="scientific">Lingula anatina</name>
    <name type="common">Brachiopod</name>
    <name type="synonym">Lingula unguis</name>
    <dbReference type="NCBI Taxonomy" id="7574"/>
    <lineage>
        <taxon>Eukaryota</taxon>
        <taxon>Metazoa</taxon>
        <taxon>Spiralia</taxon>
        <taxon>Lophotrochozoa</taxon>
        <taxon>Brachiopoda</taxon>
        <taxon>Linguliformea</taxon>
        <taxon>Lingulata</taxon>
        <taxon>Lingulida</taxon>
        <taxon>Linguloidea</taxon>
        <taxon>Lingulidae</taxon>
        <taxon>Lingula</taxon>
    </lineage>
</organism>
<dbReference type="RefSeq" id="XP_013409812.1">
    <property type="nucleotide sequence ID" value="XM_013554358.1"/>
</dbReference>
<dbReference type="AlphaFoldDB" id="A0A1S3JHD7"/>
<dbReference type="GO" id="GO:0051959">
    <property type="term" value="F:dynein light intermediate chain binding"/>
    <property type="evidence" value="ECO:0007669"/>
    <property type="project" value="InterPro"/>
</dbReference>
<keyword evidence="4" id="KW-1185">Reference proteome</keyword>
<dbReference type="InterPro" id="IPR026983">
    <property type="entry name" value="DHC"/>
</dbReference>
<proteinExistence type="inferred from homology"/>
<dbReference type="GO" id="GO:0030286">
    <property type="term" value="C:dynein complex"/>
    <property type="evidence" value="ECO:0007669"/>
    <property type="project" value="InterPro"/>
</dbReference>
<reference evidence="5" key="1">
    <citation type="submission" date="2025-08" db="UniProtKB">
        <authorList>
            <consortium name="RefSeq"/>
        </authorList>
    </citation>
    <scope>IDENTIFICATION</scope>
    <source>
        <tissue evidence="5">Gonads</tissue>
    </source>
</reference>
<dbReference type="InterPro" id="IPR024317">
    <property type="entry name" value="Dynein_heavy_chain_D4_dom"/>
</dbReference>
<dbReference type="Pfam" id="PF12780">
    <property type="entry name" value="AAA_8"/>
    <property type="match status" value="1"/>
</dbReference>
<keyword evidence="2" id="KW-0175">Coiled coil</keyword>
<dbReference type="Proteomes" id="UP000085678">
    <property type="component" value="Unplaced"/>
</dbReference>
<evidence type="ECO:0000259" key="3">
    <source>
        <dbReference type="Pfam" id="PF12780"/>
    </source>
</evidence>
<comment type="similarity">
    <text evidence="1">Belongs to the dynein heavy chain family.</text>
</comment>
<dbReference type="InterPro" id="IPR027417">
    <property type="entry name" value="P-loop_NTPase"/>
</dbReference>
<name>A0A1S3JHD7_LINAN</name>
<evidence type="ECO:0000313" key="4">
    <source>
        <dbReference type="Proteomes" id="UP000085678"/>
    </source>
</evidence>
<sequence length="359" mass="41262">AMTNGHSLQLGMSYCTGRATVTRLAAHIAHCKLFEPKPQGDLARNREVLREHMRRCSQTAAIVGKPVVLMIHEELGEECLLDVCSYMVEGTCPGLYTTEELQQIATQMTPGQVQIRKVDKVEQTFNDKFIRRVKQNLHVVIILNYSGSTVYTKHSPMHNLLRKCPSLIHHVISVDLYKPWNHDAYVKVAETWLRDESSRIPVPWSEINTLEQVKAVSSAMAYIHNSSREAVERLYSQYSQAQLKFYTPLTFMEFVHIFKVVSASIAKKEKSKIDKYQAGLEKMNEAFDCIAKYKDRVSELRPRHRAAQELVEGHVKKVEEQKQEFVEARERCKLEEEKIAALIGPLEDMRKQAEAEFDK</sequence>
<dbReference type="InParanoid" id="A0A1S3JHD7"/>
<dbReference type="GO" id="GO:0045505">
    <property type="term" value="F:dynein intermediate chain binding"/>
    <property type="evidence" value="ECO:0007669"/>
    <property type="project" value="InterPro"/>
</dbReference>
<protein>
    <submittedName>
        <fullName evidence="5">Dynein heavy chain domain-containing protein 1-like</fullName>
    </submittedName>
</protein>
<dbReference type="GeneID" id="106173280"/>
<evidence type="ECO:0000256" key="1">
    <source>
        <dbReference type="ARBA" id="ARBA00008887"/>
    </source>
</evidence>
<evidence type="ECO:0000313" key="5">
    <source>
        <dbReference type="RefSeq" id="XP_013409812.1"/>
    </source>
</evidence>
<evidence type="ECO:0000256" key="2">
    <source>
        <dbReference type="SAM" id="Coils"/>
    </source>
</evidence>
<gene>
    <name evidence="5" type="primary">LOC106173280</name>
</gene>
<dbReference type="STRING" id="7574.A0A1S3JHD7"/>
<feature type="non-terminal residue" evidence="5">
    <location>
        <position position="1"/>
    </location>
</feature>
<dbReference type="GO" id="GO:0007018">
    <property type="term" value="P:microtubule-based movement"/>
    <property type="evidence" value="ECO:0007669"/>
    <property type="project" value="InterPro"/>
</dbReference>
<dbReference type="PANTHER" id="PTHR45703">
    <property type="entry name" value="DYNEIN HEAVY CHAIN"/>
    <property type="match status" value="1"/>
</dbReference>
<dbReference type="KEGG" id="lak:106173280"/>
<accession>A0A1S3JHD7</accession>
<dbReference type="Gene3D" id="1.20.920.20">
    <property type="match status" value="1"/>
</dbReference>
<feature type="coiled-coil region" evidence="2">
    <location>
        <begin position="266"/>
        <end position="338"/>
    </location>
</feature>
<dbReference type="Gene3D" id="3.40.50.300">
    <property type="entry name" value="P-loop containing nucleotide triphosphate hydrolases"/>
    <property type="match status" value="1"/>
</dbReference>